<name>A0A1E8Q8T9_9MYCO</name>
<dbReference type="Proteomes" id="UP000178953">
    <property type="component" value="Unassembled WGS sequence"/>
</dbReference>
<accession>A0A1E8Q8T9</accession>
<evidence type="ECO:0008006" key="3">
    <source>
        <dbReference type="Google" id="ProtNLM"/>
    </source>
</evidence>
<dbReference type="EMBL" id="MCHX01000009">
    <property type="protein sequence ID" value="OFJ54805.1"/>
    <property type="molecule type" value="Genomic_DNA"/>
</dbReference>
<evidence type="ECO:0000313" key="2">
    <source>
        <dbReference type="Proteomes" id="UP000178953"/>
    </source>
</evidence>
<keyword evidence="2" id="KW-1185">Reference proteome</keyword>
<proteinExistence type="predicted"/>
<protein>
    <recommendedName>
        <fullName evidence="3">DUF732 domain-containing protein</fullName>
    </recommendedName>
</protein>
<gene>
    <name evidence="1" type="ORF">BEL07_05500</name>
</gene>
<organism evidence="1 2">
    <name type="scientific">Mycolicibacterium grossiae</name>
    <dbReference type="NCBI Taxonomy" id="1552759"/>
    <lineage>
        <taxon>Bacteria</taxon>
        <taxon>Bacillati</taxon>
        <taxon>Actinomycetota</taxon>
        <taxon>Actinomycetes</taxon>
        <taxon>Mycobacteriales</taxon>
        <taxon>Mycobacteriaceae</taxon>
        <taxon>Mycolicibacterium</taxon>
    </lineage>
</organism>
<comment type="caution">
    <text evidence="1">The sequence shown here is derived from an EMBL/GenBank/DDBJ whole genome shotgun (WGS) entry which is preliminary data.</text>
</comment>
<sequence>MSAVALAAPAAAEVEDYLPNLQPKYVYLSSQQLMNLGHRACAIVGSGQSGAVAAIALEREAGLEAPVAFDIVKNAVLHLGC</sequence>
<evidence type="ECO:0000313" key="1">
    <source>
        <dbReference type="EMBL" id="OFJ54805.1"/>
    </source>
</evidence>
<dbReference type="AlphaFoldDB" id="A0A1E8Q8T9"/>
<reference evidence="1 2" key="1">
    <citation type="submission" date="2016-09" db="EMBL/GenBank/DDBJ databases">
        <title>genome sequence of Mycobacterium sp. 739 SCH.</title>
        <authorList>
            <person name="Greninger A.L."/>
            <person name="Qin X."/>
            <person name="Jerome K."/>
            <person name="Vora S."/>
            <person name="Quinn K."/>
        </authorList>
    </citation>
    <scope>NUCLEOTIDE SEQUENCE [LARGE SCALE GENOMIC DNA]</scope>
    <source>
        <strain evidence="1 2">SCH</strain>
    </source>
</reference>